<keyword evidence="1" id="KW-0472">Membrane</keyword>
<dbReference type="Pfam" id="PF13413">
    <property type="entry name" value="HTH_25"/>
    <property type="match status" value="1"/>
</dbReference>
<accession>A0A0F5MPH7</accession>
<protein>
    <recommendedName>
        <fullName evidence="4">Helix-turn-helix domain protein</fullName>
    </recommendedName>
</protein>
<keyword evidence="3" id="KW-1185">Reference proteome</keyword>
<keyword evidence="1" id="KW-0812">Transmembrane</keyword>
<dbReference type="PANTHER" id="PTHR34475:SF1">
    <property type="entry name" value="CYTOSKELETON PROTEIN RODZ"/>
    <property type="match status" value="1"/>
</dbReference>
<dbReference type="InterPro" id="IPR050400">
    <property type="entry name" value="Bact_Cytoskel_RodZ"/>
</dbReference>
<dbReference type="EMBL" id="JYHA01000050">
    <property type="protein sequence ID" value="KKB96601.1"/>
    <property type="molecule type" value="Genomic_DNA"/>
</dbReference>
<dbReference type="AlphaFoldDB" id="A0A0F5MPH7"/>
<keyword evidence="1" id="KW-1133">Transmembrane helix</keyword>
<dbReference type="PANTHER" id="PTHR34475">
    <property type="match status" value="1"/>
</dbReference>
<comment type="caution">
    <text evidence="2">The sequence shown here is derived from an EMBL/GenBank/DDBJ whole genome shotgun (WGS) entry which is preliminary data.</text>
</comment>
<evidence type="ECO:0000256" key="1">
    <source>
        <dbReference type="SAM" id="Phobius"/>
    </source>
</evidence>
<dbReference type="Gene3D" id="1.10.260.40">
    <property type="entry name" value="lambda repressor-like DNA-binding domains"/>
    <property type="match status" value="1"/>
</dbReference>
<evidence type="ECO:0008006" key="4">
    <source>
        <dbReference type="Google" id="ProtNLM"/>
    </source>
</evidence>
<evidence type="ECO:0000313" key="2">
    <source>
        <dbReference type="EMBL" id="KKB96601.1"/>
    </source>
</evidence>
<gene>
    <name evidence="2" type="ORF">SZ25_00317</name>
</gene>
<evidence type="ECO:0000313" key="3">
    <source>
        <dbReference type="Proteomes" id="UP000033358"/>
    </source>
</evidence>
<dbReference type="Proteomes" id="UP000033358">
    <property type="component" value="Unassembled WGS sequence"/>
</dbReference>
<dbReference type="GO" id="GO:0003677">
    <property type="term" value="F:DNA binding"/>
    <property type="evidence" value="ECO:0007669"/>
    <property type="project" value="InterPro"/>
</dbReference>
<proteinExistence type="predicted"/>
<feature type="transmembrane region" description="Helical" evidence="1">
    <location>
        <begin position="99"/>
        <end position="116"/>
    </location>
</feature>
<name>A0A0F5MPH7_9RICK</name>
<organism evidence="2 3">
    <name type="scientific">Candidatus Arcanibacter lacustris</name>
    <dbReference type="NCBI Taxonomy" id="1607817"/>
    <lineage>
        <taxon>Bacteria</taxon>
        <taxon>Pseudomonadati</taxon>
        <taxon>Pseudomonadota</taxon>
        <taxon>Alphaproteobacteria</taxon>
        <taxon>Rickettsiales</taxon>
        <taxon>Candidatus Arcanibacter</taxon>
    </lineage>
</organism>
<dbReference type="InterPro" id="IPR010982">
    <property type="entry name" value="Lambda_DNA-bd_dom_sf"/>
</dbReference>
<reference evidence="2 3" key="1">
    <citation type="submission" date="2015-02" db="EMBL/GenBank/DDBJ databases">
        <title>Single cell genomics of a rare environmental alphaproteobacterium provides unique insights into Rickettsiaceae evolution.</title>
        <authorList>
            <person name="Martijn J."/>
            <person name="Schulz F."/>
            <person name="Zaremba-Niedzwiedzka K."/>
            <person name="Viklund J."/>
            <person name="Stepanauskas R."/>
            <person name="Andersson S.G.E."/>
            <person name="Horn M."/>
            <person name="Guy L."/>
            <person name="Ettema T.J.G."/>
        </authorList>
    </citation>
    <scope>NUCLEOTIDE SEQUENCE [LARGE SCALE GENOMIC DNA]</scope>
    <source>
        <strain evidence="2 3">SCGC AAA041-L04</strain>
    </source>
</reference>
<sequence length="119" mass="13521">MAQNIGALLKEKRLDLGLSLDDASCAIKVRAKYLKLLEDDINEKETPPTVYMLGYLKLYANFLGLDGKQIIDQIYVFTKEEYPSMNDTHHVKSDPSAKIILISLFSLILLLILWSSNIF</sequence>